<dbReference type="PANTHER" id="PTHR24223">
    <property type="entry name" value="ATP-BINDING CASSETTE SUB-FAMILY C"/>
    <property type="match status" value="1"/>
</dbReference>
<feature type="transmembrane region" description="Helical" evidence="7">
    <location>
        <begin position="186"/>
        <end position="206"/>
    </location>
</feature>
<keyword evidence="6 7" id="KW-0472">Membrane</keyword>
<keyword evidence="4" id="KW-0067">ATP-binding</keyword>
<evidence type="ECO:0000313" key="10">
    <source>
        <dbReference type="Proteomes" id="UP000314294"/>
    </source>
</evidence>
<evidence type="ECO:0000256" key="2">
    <source>
        <dbReference type="ARBA" id="ARBA00022692"/>
    </source>
</evidence>
<dbReference type="EMBL" id="SRLO01014062">
    <property type="protein sequence ID" value="TNN24869.1"/>
    <property type="molecule type" value="Genomic_DNA"/>
</dbReference>
<dbReference type="InterPro" id="IPR050173">
    <property type="entry name" value="ABC_transporter_C-like"/>
</dbReference>
<keyword evidence="10" id="KW-1185">Reference proteome</keyword>
<keyword evidence="2 7" id="KW-0812">Transmembrane</keyword>
<dbReference type="InterPro" id="IPR011527">
    <property type="entry name" value="ABC1_TM_dom"/>
</dbReference>
<dbReference type="PANTHER" id="PTHR24223:SF339">
    <property type="entry name" value="ATP-BINDING CASSETTE SUB-FAMILY C MEMBER 6"/>
    <property type="match status" value="1"/>
</dbReference>
<evidence type="ECO:0000259" key="8">
    <source>
        <dbReference type="PROSITE" id="PS50929"/>
    </source>
</evidence>
<accession>A0A4Z2E7V9</accession>
<reference evidence="9 10" key="1">
    <citation type="submission" date="2019-03" db="EMBL/GenBank/DDBJ databases">
        <title>First draft genome of Liparis tanakae, snailfish: a comprehensive survey of snailfish specific genes.</title>
        <authorList>
            <person name="Kim W."/>
            <person name="Song I."/>
            <person name="Jeong J.-H."/>
            <person name="Kim D."/>
            <person name="Kim S."/>
            <person name="Ryu S."/>
            <person name="Song J.Y."/>
            <person name="Lee S.K."/>
        </authorList>
    </citation>
    <scope>NUCLEOTIDE SEQUENCE [LARGE SCALE GENOMIC DNA]</scope>
    <source>
        <tissue evidence="9">Muscle</tissue>
    </source>
</reference>
<dbReference type="Gene3D" id="1.20.1560.10">
    <property type="entry name" value="ABC transporter type 1, transmembrane domain"/>
    <property type="match status" value="1"/>
</dbReference>
<dbReference type="AlphaFoldDB" id="A0A4Z2E7V9"/>
<dbReference type="OrthoDB" id="8948161at2759"/>
<keyword evidence="1" id="KW-0813">Transport</keyword>
<evidence type="ECO:0000313" key="9">
    <source>
        <dbReference type="EMBL" id="TNN24869.1"/>
    </source>
</evidence>
<sequence>MFGTTLAIALGGIVASRRLHADLLHSVLRSPMSFFEATPSGNLLNRFSKEVDAIDCMIPDGLKMILSYVFKLLEVCIILLLATPLTGLVLLPLTCVYIFIQSFYVASSCQLRRLEAVSRSPIYSHFSETVQGAAVIRAFGEQRRFVLQADRRIDRNQEAYFPRFVATRFRRGANAASRCRRVSSWLAVNLEFLGNLLVLAAAVLAVRGREELSAGVVGLAVTHSLQETQPVPKAMLTPEVQPAGGDWPALTSVIPVVLRPGGTVTVLLCLQVTGILSWIVRSWTDVENNIVSVERVKEYEDTEKEVSCSWRAEGGL</sequence>
<comment type="caution">
    <text evidence="9">The sequence shown here is derived from an EMBL/GenBank/DDBJ whole genome shotgun (WGS) entry which is preliminary data.</text>
</comment>
<evidence type="ECO:0000256" key="7">
    <source>
        <dbReference type="SAM" id="Phobius"/>
    </source>
</evidence>
<dbReference type="CDD" id="cd18603">
    <property type="entry name" value="ABC_6TM_MRP1_2_3_6_D2_like"/>
    <property type="match status" value="1"/>
</dbReference>
<name>A0A4Z2E7V9_9TELE</name>
<protein>
    <submittedName>
        <fullName evidence="9">Multidrug resistance-associated protein 1</fullName>
    </submittedName>
</protein>
<gene>
    <name evidence="9" type="primary">ABCC1_3</name>
    <name evidence="9" type="ORF">EYF80_065005</name>
</gene>
<dbReference type="GO" id="GO:0016020">
    <property type="term" value="C:membrane"/>
    <property type="evidence" value="ECO:0007669"/>
    <property type="project" value="InterPro"/>
</dbReference>
<dbReference type="GO" id="GO:0005524">
    <property type="term" value="F:ATP binding"/>
    <property type="evidence" value="ECO:0007669"/>
    <property type="project" value="UniProtKB-KW"/>
</dbReference>
<feature type="domain" description="ABC transmembrane type-1" evidence="8">
    <location>
        <begin position="1"/>
        <end position="161"/>
    </location>
</feature>
<dbReference type="InterPro" id="IPR036640">
    <property type="entry name" value="ABC1_TM_sf"/>
</dbReference>
<evidence type="ECO:0000256" key="3">
    <source>
        <dbReference type="ARBA" id="ARBA00022741"/>
    </source>
</evidence>
<dbReference type="Proteomes" id="UP000314294">
    <property type="component" value="Unassembled WGS sequence"/>
</dbReference>
<organism evidence="9 10">
    <name type="scientific">Liparis tanakae</name>
    <name type="common">Tanaka's snailfish</name>
    <dbReference type="NCBI Taxonomy" id="230148"/>
    <lineage>
        <taxon>Eukaryota</taxon>
        <taxon>Metazoa</taxon>
        <taxon>Chordata</taxon>
        <taxon>Craniata</taxon>
        <taxon>Vertebrata</taxon>
        <taxon>Euteleostomi</taxon>
        <taxon>Actinopterygii</taxon>
        <taxon>Neopterygii</taxon>
        <taxon>Teleostei</taxon>
        <taxon>Neoteleostei</taxon>
        <taxon>Acanthomorphata</taxon>
        <taxon>Eupercaria</taxon>
        <taxon>Perciformes</taxon>
        <taxon>Cottioidei</taxon>
        <taxon>Cottales</taxon>
        <taxon>Liparidae</taxon>
        <taxon>Liparis</taxon>
    </lineage>
</organism>
<keyword evidence="3" id="KW-0547">Nucleotide-binding</keyword>
<keyword evidence="5 7" id="KW-1133">Transmembrane helix</keyword>
<feature type="transmembrane region" description="Helical" evidence="7">
    <location>
        <begin position="72"/>
        <end position="100"/>
    </location>
</feature>
<dbReference type="SUPFAM" id="SSF90123">
    <property type="entry name" value="ABC transporter transmembrane region"/>
    <property type="match status" value="1"/>
</dbReference>
<evidence type="ECO:0000256" key="6">
    <source>
        <dbReference type="ARBA" id="ARBA00023136"/>
    </source>
</evidence>
<dbReference type="Pfam" id="PF00664">
    <property type="entry name" value="ABC_membrane"/>
    <property type="match status" value="1"/>
</dbReference>
<dbReference type="GO" id="GO:0140359">
    <property type="term" value="F:ABC-type transporter activity"/>
    <property type="evidence" value="ECO:0007669"/>
    <property type="project" value="InterPro"/>
</dbReference>
<evidence type="ECO:0000256" key="4">
    <source>
        <dbReference type="ARBA" id="ARBA00022840"/>
    </source>
</evidence>
<evidence type="ECO:0000256" key="1">
    <source>
        <dbReference type="ARBA" id="ARBA00022448"/>
    </source>
</evidence>
<evidence type="ECO:0000256" key="5">
    <source>
        <dbReference type="ARBA" id="ARBA00022989"/>
    </source>
</evidence>
<proteinExistence type="predicted"/>
<dbReference type="PROSITE" id="PS50929">
    <property type="entry name" value="ABC_TM1F"/>
    <property type="match status" value="1"/>
</dbReference>